<gene>
    <name evidence="3" type="ORF">PZE19_24195</name>
</gene>
<dbReference type="InterPro" id="IPR012902">
    <property type="entry name" value="N_methyl_site"/>
</dbReference>
<protein>
    <submittedName>
        <fullName evidence="3">DUF1559 domain-containing protein</fullName>
    </submittedName>
</protein>
<dbReference type="PANTHER" id="PTHR30093:SF2">
    <property type="entry name" value="TYPE II SECRETION SYSTEM PROTEIN H"/>
    <property type="match status" value="1"/>
</dbReference>
<dbReference type="Proteomes" id="UP001216907">
    <property type="component" value="Unassembled WGS sequence"/>
</dbReference>
<evidence type="ECO:0000259" key="2">
    <source>
        <dbReference type="Pfam" id="PF07596"/>
    </source>
</evidence>
<feature type="transmembrane region" description="Helical" evidence="1">
    <location>
        <begin position="12"/>
        <end position="34"/>
    </location>
</feature>
<dbReference type="Pfam" id="PF07596">
    <property type="entry name" value="SBP_bac_10"/>
    <property type="match status" value="1"/>
</dbReference>
<accession>A0ABT6FH45</accession>
<dbReference type="RefSeq" id="WP_277863176.1">
    <property type="nucleotide sequence ID" value="NZ_JARRAG010000002.1"/>
</dbReference>
<reference evidence="3 4" key="1">
    <citation type="submission" date="2023-03" db="EMBL/GenBank/DDBJ databases">
        <title>Paludisphaera mucosa sp. nov. a novel planctomycete from northern fen.</title>
        <authorList>
            <person name="Ivanova A."/>
        </authorList>
    </citation>
    <scope>NUCLEOTIDE SEQUENCE [LARGE SCALE GENOMIC DNA]</scope>
    <source>
        <strain evidence="3 4">Pla2</strain>
    </source>
</reference>
<dbReference type="InterPro" id="IPR027558">
    <property type="entry name" value="Pre_pil_HX9DG_C"/>
</dbReference>
<dbReference type="Pfam" id="PF07963">
    <property type="entry name" value="N_methyl"/>
    <property type="match status" value="1"/>
</dbReference>
<keyword evidence="1" id="KW-0472">Membrane</keyword>
<comment type="caution">
    <text evidence="3">The sequence shown here is derived from an EMBL/GenBank/DDBJ whole genome shotgun (WGS) entry which is preliminary data.</text>
</comment>
<dbReference type="InterPro" id="IPR011453">
    <property type="entry name" value="DUF1559"/>
</dbReference>
<evidence type="ECO:0000256" key="1">
    <source>
        <dbReference type="SAM" id="Phobius"/>
    </source>
</evidence>
<keyword evidence="1" id="KW-0812">Transmembrane</keyword>
<dbReference type="NCBIfam" id="TIGR02532">
    <property type="entry name" value="IV_pilin_GFxxxE"/>
    <property type="match status" value="1"/>
</dbReference>
<evidence type="ECO:0000313" key="4">
    <source>
        <dbReference type="Proteomes" id="UP001216907"/>
    </source>
</evidence>
<dbReference type="InterPro" id="IPR045584">
    <property type="entry name" value="Pilin-like"/>
</dbReference>
<name>A0ABT6FH45_9BACT</name>
<dbReference type="EMBL" id="JARRAG010000002">
    <property type="protein sequence ID" value="MDG3006885.1"/>
    <property type="molecule type" value="Genomic_DNA"/>
</dbReference>
<dbReference type="PANTHER" id="PTHR30093">
    <property type="entry name" value="GENERAL SECRETION PATHWAY PROTEIN G"/>
    <property type="match status" value="1"/>
</dbReference>
<organism evidence="3 4">
    <name type="scientific">Paludisphaera mucosa</name>
    <dbReference type="NCBI Taxonomy" id="3030827"/>
    <lineage>
        <taxon>Bacteria</taxon>
        <taxon>Pseudomonadati</taxon>
        <taxon>Planctomycetota</taxon>
        <taxon>Planctomycetia</taxon>
        <taxon>Isosphaerales</taxon>
        <taxon>Isosphaeraceae</taxon>
        <taxon>Paludisphaera</taxon>
    </lineage>
</organism>
<keyword evidence="4" id="KW-1185">Reference proteome</keyword>
<dbReference type="PROSITE" id="PS00409">
    <property type="entry name" value="PROKAR_NTER_METHYL"/>
    <property type="match status" value="1"/>
</dbReference>
<sequence>MSQDRRIRGGFTLIELLVVIAIIAVLIALLLPAVQSAREAARRAQCTNNLKQLGLGLANYESANTRYPLGGFHRGTPCSGSHEHSFLISLLPFIEQGSLFNSFNSNGHYTDNNHNMTVFSTGVQGFWCPSDGAAAVPDTRSFGYPIYFTNYRGSAGTAYYVGRYSEPSCDTSYGARFAKADGMLYYNSSVSIASITDGTSNTMVTGEVAYGKIPANERWDWVWWFSGNNADTLANTLYPINPQKKLNEGYTDTNGLGINVSIMYHSFSSFHPGGMNAAFADGSVKFLKDTINTMAFDAATGLPIGMKPDASGILQVQPGYQYGVWQALSTRAGGEIISADAL</sequence>
<dbReference type="SUPFAM" id="SSF54523">
    <property type="entry name" value="Pili subunits"/>
    <property type="match status" value="1"/>
</dbReference>
<dbReference type="Gene3D" id="3.30.700.10">
    <property type="entry name" value="Glycoprotein, Type 4 Pilin"/>
    <property type="match status" value="1"/>
</dbReference>
<keyword evidence="1" id="KW-1133">Transmembrane helix</keyword>
<dbReference type="NCBIfam" id="TIGR04294">
    <property type="entry name" value="pre_pil_HX9DG"/>
    <property type="match status" value="1"/>
</dbReference>
<evidence type="ECO:0000313" key="3">
    <source>
        <dbReference type="EMBL" id="MDG3006885.1"/>
    </source>
</evidence>
<feature type="domain" description="DUF1559" evidence="2">
    <location>
        <begin position="35"/>
        <end position="292"/>
    </location>
</feature>
<proteinExistence type="predicted"/>